<evidence type="ECO:0000313" key="1">
    <source>
        <dbReference type="EMBL" id="KKK66254.1"/>
    </source>
</evidence>
<dbReference type="AlphaFoldDB" id="A0A0F8ZIK6"/>
<accession>A0A0F8ZIK6</accession>
<dbReference type="PANTHER" id="PTHR42754">
    <property type="entry name" value="ENDOGLUCANASE"/>
    <property type="match status" value="1"/>
</dbReference>
<proteinExistence type="predicted"/>
<organism evidence="1">
    <name type="scientific">marine sediment metagenome</name>
    <dbReference type="NCBI Taxonomy" id="412755"/>
    <lineage>
        <taxon>unclassified sequences</taxon>
        <taxon>metagenomes</taxon>
        <taxon>ecological metagenomes</taxon>
    </lineage>
</organism>
<evidence type="ECO:0008006" key="2">
    <source>
        <dbReference type="Google" id="ProtNLM"/>
    </source>
</evidence>
<dbReference type="EMBL" id="LAZR01060164">
    <property type="protein sequence ID" value="KKK66254.1"/>
    <property type="molecule type" value="Genomic_DNA"/>
</dbReference>
<dbReference type="SUPFAM" id="SSF63825">
    <property type="entry name" value="YWTD domain"/>
    <property type="match status" value="1"/>
</dbReference>
<protein>
    <recommendedName>
        <fullName evidence="2">Bulb-type lectin domain-containing protein</fullName>
    </recommendedName>
</protein>
<gene>
    <name evidence="1" type="ORF">LCGC14_2965940</name>
</gene>
<dbReference type="PANTHER" id="PTHR42754:SF1">
    <property type="entry name" value="LIPOPROTEIN"/>
    <property type="match status" value="1"/>
</dbReference>
<name>A0A0F8ZIK6_9ZZZZ</name>
<sequence>MNNYQSDGRDVVAGENQSMYIAGNIFNSTKNAYDAMLYKFNSSGAMIWNTSWGGSLDDYAYAVDINPSSSNIYVVGRTASLGENESDDILILSYDYSGTLQWNITWGGTSWDVGYDVKYASNFIYIIGYSNSFSLSEDIIVLKYNSSGLSVV</sequence>
<reference evidence="1" key="1">
    <citation type="journal article" date="2015" name="Nature">
        <title>Complex archaea that bridge the gap between prokaryotes and eukaryotes.</title>
        <authorList>
            <person name="Spang A."/>
            <person name="Saw J.H."/>
            <person name="Jorgensen S.L."/>
            <person name="Zaremba-Niedzwiedzka K."/>
            <person name="Martijn J."/>
            <person name="Lind A.E."/>
            <person name="van Eijk R."/>
            <person name="Schleper C."/>
            <person name="Guy L."/>
            <person name="Ettema T.J."/>
        </authorList>
    </citation>
    <scope>NUCLEOTIDE SEQUENCE</scope>
</reference>
<comment type="caution">
    <text evidence="1">The sequence shown here is derived from an EMBL/GenBank/DDBJ whole genome shotgun (WGS) entry which is preliminary data.</text>
</comment>